<gene>
    <name evidence="10" type="primary">LOC107070124</name>
</gene>
<dbReference type="Proteomes" id="UP000694924">
    <property type="component" value="Unplaced"/>
</dbReference>
<name>A0ABM1ITH9_POLDO</name>
<keyword evidence="2" id="KW-0540">Nuclease</keyword>
<comment type="cofactor">
    <cofactor evidence="1">
        <name>Mg(2+)</name>
        <dbReference type="ChEBI" id="CHEBI:18420"/>
    </cofactor>
</comment>
<dbReference type="InterPro" id="IPR013520">
    <property type="entry name" value="Ribonucl_H"/>
</dbReference>
<dbReference type="InterPro" id="IPR036397">
    <property type="entry name" value="RNaseH_sf"/>
</dbReference>
<keyword evidence="9" id="KW-1185">Reference proteome</keyword>
<dbReference type="SMART" id="SM00479">
    <property type="entry name" value="EXOIII"/>
    <property type="match status" value="1"/>
</dbReference>
<keyword evidence="4" id="KW-0378">Hydrolase</keyword>
<evidence type="ECO:0000256" key="5">
    <source>
        <dbReference type="ARBA" id="ARBA00022839"/>
    </source>
</evidence>
<dbReference type="InterPro" id="IPR040393">
    <property type="entry name" value="TREX1/2"/>
</dbReference>
<accession>A0ABM1ITH9</accession>
<evidence type="ECO:0000256" key="3">
    <source>
        <dbReference type="ARBA" id="ARBA00022723"/>
    </source>
</evidence>
<evidence type="ECO:0000259" key="8">
    <source>
        <dbReference type="SMART" id="SM00479"/>
    </source>
</evidence>
<evidence type="ECO:0000256" key="1">
    <source>
        <dbReference type="ARBA" id="ARBA00001946"/>
    </source>
</evidence>
<proteinExistence type="inferred from homology"/>
<comment type="similarity">
    <text evidence="7">Belongs to the exonuclease superfamily. TREX family.</text>
</comment>
<dbReference type="GO" id="GO:0004527">
    <property type="term" value="F:exonuclease activity"/>
    <property type="evidence" value="ECO:0007669"/>
    <property type="project" value="UniProtKB-KW"/>
</dbReference>
<keyword evidence="5 10" id="KW-0269">Exonuclease</keyword>
<sequence length="230" mass="26490">MIKTFIFFDIETTGLIQGNEFPKITEFSFVAVTRDNISLVQNEVPRVLQTLTVPINPNRLIPHKVETLTDLNNKCLQNVSLFDHNIYNLITSFLDTLMKPICFVAHNGKAFDYPILMSELKCIDKYLAEDILCVDTLHLFKDYFTKGNHNQEADVLILDEHGKNININQKPCNFKLITIYEHLLKEPVTNSHDAQSDCINMLKCASCIKEYFVEWCDSNAEPLLKMKKNT</sequence>
<feature type="domain" description="Exonuclease" evidence="8">
    <location>
        <begin position="4"/>
        <end position="214"/>
    </location>
</feature>
<evidence type="ECO:0000256" key="7">
    <source>
        <dbReference type="ARBA" id="ARBA00025769"/>
    </source>
</evidence>
<dbReference type="GeneID" id="107070124"/>
<evidence type="ECO:0000256" key="4">
    <source>
        <dbReference type="ARBA" id="ARBA00022801"/>
    </source>
</evidence>
<keyword evidence="6" id="KW-0460">Magnesium</keyword>
<dbReference type="Gene3D" id="3.30.420.10">
    <property type="entry name" value="Ribonuclease H-like superfamily/Ribonuclease H"/>
    <property type="match status" value="1"/>
</dbReference>
<keyword evidence="3" id="KW-0479">Metal-binding</keyword>
<evidence type="ECO:0000313" key="10">
    <source>
        <dbReference type="RefSeq" id="XP_015183516.1"/>
    </source>
</evidence>
<dbReference type="Pfam" id="PF00929">
    <property type="entry name" value="RNase_T"/>
    <property type="match status" value="1"/>
</dbReference>
<reference evidence="10" key="1">
    <citation type="submission" date="2025-08" db="UniProtKB">
        <authorList>
            <consortium name="RefSeq"/>
        </authorList>
    </citation>
    <scope>IDENTIFICATION</scope>
    <source>
        <tissue evidence="10">Whole body</tissue>
    </source>
</reference>
<organism evidence="9 10">
    <name type="scientific">Polistes dominula</name>
    <name type="common">European paper wasp</name>
    <name type="synonym">Vespa dominula</name>
    <dbReference type="NCBI Taxonomy" id="743375"/>
    <lineage>
        <taxon>Eukaryota</taxon>
        <taxon>Metazoa</taxon>
        <taxon>Ecdysozoa</taxon>
        <taxon>Arthropoda</taxon>
        <taxon>Hexapoda</taxon>
        <taxon>Insecta</taxon>
        <taxon>Pterygota</taxon>
        <taxon>Neoptera</taxon>
        <taxon>Endopterygota</taxon>
        <taxon>Hymenoptera</taxon>
        <taxon>Apocrita</taxon>
        <taxon>Aculeata</taxon>
        <taxon>Vespoidea</taxon>
        <taxon>Vespidae</taxon>
        <taxon>Polistinae</taxon>
        <taxon>Polistini</taxon>
        <taxon>Polistes</taxon>
    </lineage>
</organism>
<dbReference type="SUPFAM" id="SSF53098">
    <property type="entry name" value="Ribonuclease H-like"/>
    <property type="match status" value="1"/>
</dbReference>
<dbReference type="InterPro" id="IPR012337">
    <property type="entry name" value="RNaseH-like_sf"/>
</dbReference>
<evidence type="ECO:0000256" key="2">
    <source>
        <dbReference type="ARBA" id="ARBA00022722"/>
    </source>
</evidence>
<dbReference type="PANTHER" id="PTHR13058:SF19">
    <property type="entry name" value="LD40940P"/>
    <property type="match status" value="1"/>
</dbReference>
<protein>
    <submittedName>
        <fullName evidence="10">Three-prime repair exonuclease 1</fullName>
    </submittedName>
</protein>
<dbReference type="PANTHER" id="PTHR13058">
    <property type="entry name" value="THREE PRIME REPAIR EXONUCLEASE 1, 2"/>
    <property type="match status" value="1"/>
</dbReference>
<dbReference type="RefSeq" id="XP_015183516.1">
    <property type="nucleotide sequence ID" value="XM_015328030.1"/>
</dbReference>
<evidence type="ECO:0000313" key="9">
    <source>
        <dbReference type="Proteomes" id="UP000694924"/>
    </source>
</evidence>
<evidence type="ECO:0000256" key="6">
    <source>
        <dbReference type="ARBA" id="ARBA00022842"/>
    </source>
</evidence>